<keyword evidence="2" id="KW-1133">Transmembrane helix</keyword>
<dbReference type="Proteomes" id="UP000036168">
    <property type="component" value="Unassembled WGS sequence"/>
</dbReference>
<feature type="transmembrane region" description="Helical" evidence="2">
    <location>
        <begin position="6"/>
        <end position="26"/>
    </location>
</feature>
<keyword evidence="6" id="KW-1185">Reference proteome</keyword>
<dbReference type="InterPro" id="IPR037873">
    <property type="entry name" value="BamE-like"/>
</dbReference>
<protein>
    <recommendedName>
        <fullName evidence="7">DUF3862 domain-containing protein</fullName>
    </recommendedName>
</protein>
<evidence type="ECO:0000256" key="2">
    <source>
        <dbReference type="SAM" id="Phobius"/>
    </source>
</evidence>
<reference evidence="3 5" key="1">
    <citation type="journal article" date="2015" name="Int. J. Syst. Evol. Microbiol.">
        <title>Bacillus glycinifermentans sp. nov., isolated from fermented soybean paste.</title>
        <authorList>
            <person name="Kim S.J."/>
            <person name="Dunlap C.A."/>
            <person name="Kwon S.W."/>
            <person name="Rooney A.P."/>
        </authorList>
    </citation>
    <scope>NUCLEOTIDE SEQUENCE [LARGE SCALE GENOMIC DNA]</scope>
    <source>
        <strain evidence="3 5">GO-13</strain>
    </source>
</reference>
<dbReference type="Proteomes" id="UP001341297">
    <property type="component" value="Unassembled WGS sequence"/>
</dbReference>
<keyword evidence="2" id="KW-0812">Transmembrane</keyword>
<evidence type="ECO:0000313" key="3">
    <source>
        <dbReference type="EMBL" id="KRT94411.1"/>
    </source>
</evidence>
<evidence type="ECO:0008006" key="7">
    <source>
        <dbReference type="Google" id="ProtNLM"/>
    </source>
</evidence>
<keyword evidence="2" id="KW-0472">Membrane</keyword>
<dbReference type="EMBL" id="JARRTL010000001">
    <property type="protein sequence ID" value="MEC0483254.1"/>
    <property type="molecule type" value="Genomic_DNA"/>
</dbReference>
<dbReference type="Gene3D" id="3.30.1450.10">
    <property type="match status" value="1"/>
</dbReference>
<feature type="transmembrane region" description="Helical" evidence="2">
    <location>
        <begin position="33"/>
        <end position="54"/>
    </location>
</feature>
<comment type="caution">
    <text evidence="3">The sequence shown here is derived from an EMBL/GenBank/DDBJ whole genome shotgun (WGS) entry which is preliminary data.</text>
</comment>
<proteinExistence type="predicted"/>
<dbReference type="AlphaFoldDB" id="A0A0T6BRX8"/>
<evidence type="ECO:0000313" key="4">
    <source>
        <dbReference type="EMBL" id="MEC0483254.1"/>
    </source>
</evidence>
<evidence type="ECO:0000256" key="1">
    <source>
        <dbReference type="ARBA" id="ARBA00022729"/>
    </source>
</evidence>
<dbReference type="EMBL" id="LECW02000012">
    <property type="protein sequence ID" value="KRT94411.1"/>
    <property type="molecule type" value="Genomic_DNA"/>
</dbReference>
<reference evidence="4 6" key="3">
    <citation type="submission" date="2023-03" db="EMBL/GenBank/DDBJ databases">
        <title>Agriculturally important microbes genome sequencing.</title>
        <authorList>
            <person name="Dunlap C."/>
        </authorList>
    </citation>
    <scope>NUCLEOTIDE SEQUENCE [LARGE SCALE GENOMIC DNA]</scope>
    <source>
        <strain evidence="4 6">CBP-3203</strain>
    </source>
</reference>
<name>A0A0T6BRX8_9BACI</name>
<sequence>MALFISIFAAFMLIGALIGVLMLIPVQTRKAGLRLALFCIIILLSISLINNFFLKHKNEPVATITPEEYKKIKEGMTYDEVKKIVGGKAKSEYKINKYSSPDYDFDGEGGLENDATVSLHFVDGKLSVKSEYGLITKSDQSELDNSPYVDVTDNPENKIRELVNEHLHNVSVEDIEVNQDLGTEKKDQLIALVHLSFDLKNSSETTKNMIELYSEDLAARLAEEERNISELSVFWKVPYIDEDETLAKFSFKRSGEQMVISERNYSQSLN</sequence>
<keyword evidence="1" id="KW-0732">Signal</keyword>
<dbReference type="RefSeq" id="WP_048353314.1">
    <property type="nucleotide sequence ID" value="NZ_CP023481.1"/>
</dbReference>
<organism evidence="3 5">
    <name type="scientific">Bacillus glycinifermentans</name>
    <dbReference type="NCBI Taxonomy" id="1664069"/>
    <lineage>
        <taxon>Bacteria</taxon>
        <taxon>Bacillati</taxon>
        <taxon>Bacillota</taxon>
        <taxon>Bacilli</taxon>
        <taxon>Bacillales</taxon>
        <taxon>Bacillaceae</taxon>
        <taxon>Bacillus</taxon>
    </lineage>
</organism>
<reference evidence="3" key="2">
    <citation type="submission" date="2015-10" db="EMBL/GenBank/DDBJ databases">
        <authorList>
            <person name="Gilbert D.G."/>
        </authorList>
    </citation>
    <scope>NUCLEOTIDE SEQUENCE</scope>
    <source>
        <strain evidence="3">GO-13</strain>
    </source>
</reference>
<evidence type="ECO:0000313" key="6">
    <source>
        <dbReference type="Proteomes" id="UP001341297"/>
    </source>
</evidence>
<gene>
    <name evidence="3" type="ORF">AB447_203740</name>
    <name evidence="4" type="ORF">P8828_00035</name>
</gene>
<dbReference type="OrthoDB" id="2940519at2"/>
<accession>A0A0T6BRX8</accession>
<evidence type="ECO:0000313" key="5">
    <source>
        <dbReference type="Proteomes" id="UP000036168"/>
    </source>
</evidence>